<dbReference type="AlphaFoldDB" id="A0A7W9JJJ4"/>
<name>A0A7W9JJJ4_9MICC</name>
<evidence type="ECO:0000313" key="1">
    <source>
        <dbReference type="EMBL" id="MBB5848903.1"/>
    </source>
</evidence>
<reference evidence="1 2" key="1">
    <citation type="submission" date="2020-08" db="EMBL/GenBank/DDBJ databases">
        <title>Sequencing the genomes of 1000 actinobacteria strains.</title>
        <authorList>
            <person name="Klenk H.-P."/>
        </authorList>
    </citation>
    <scope>NUCLEOTIDE SEQUENCE [LARGE SCALE GENOMIC DNA]</scope>
    <source>
        <strain evidence="1 2">DSM 17945</strain>
    </source>
</reference>
<keyword evidence="2" id="KW-1185">Reference proteome</keyword>
<comment type="caution">
    <text evidence="1">The sequence shown here is derived from an EMBL/GenBank/DDBJ whole genome shotgun (WGS) entry which is preliminary data.</text>
</comment>
<protein>
    <submittedName>
        <fullName evidence="1">Uncharacterized protein</fullName>
    </submittedName>
</protein>
<organism evidence="1 2">
    <name type="scientific">Micrococcus endophyticus</name>
    <dbReference type="NCBI Taxonomy" id="455343"/>
    <lineage>
        <taxon>Bacteria</taxon>
        <taxon>Bacillati</taxon>
        <taxon>Actinomycetota</taxon>
        <taxon>Actinomycetes</taxon>
        <taxon>Micrococcales</taxon>
        <taxon>Micrococcaceae</taxon>
        <taxon>Micrococcus</taxon>
    </lineage>
</organism>
<dbReference type="EMBL" id="JACHMW010000001">
    <property type="protein sequence ID" value="MBB5848903.1"/>
    <property type="molecule type" value="Genomic_DNA"/>
</dbReference>
<sequence length="371" mass="40132">MDVSNDGVITCAVHRDGEAQELWFRLPYAFTPVPDLIAAVYAGLCGEVFDEVQIDLPIGPRLSAAMDKMTGARVEHAPGTDRSREPGTAQALNFSGGFDSLAARLIMPEAHLVSLDFGGRFARERPVYSRFPMHIVETNLVDLGLNLHGNEAFMSSAGLLLRDELDLAVLGSGDIQASSLPSAFTGPVPQRATPVAEVLGLGPASPVAGVSEAGTMLVCARRRPELLLDVLASVAHRGEVKYHRKRLLLEAVARRAGLDLALPDLPVLGQPRRWGAVFADDLAALYVLRILGPEAASLLYNEEGIPGPVLERVPATSLAFMERFNPQAYAGLPPELLGEWYARLLRLGVPPYERQDWFDAATAMKAVRNQL</sequence>
<evidence type="ECO:0000313" key="2">
    <source>
        <dbReference type="Proteomes" id="UP000567246"/>
    </source>
</evidence>
<accession>A0A7W9JJJ4</accession>
<proteinExistence type="predicted"/>
<dbReference type="RefSeq" id="WP_184172208.1">
    <property type="nucleotide sequence ID" value="NZ_BAABAG010000011.1"/>
</dbReference>
<dbReference type="Proteomes" id="UP000567246">
    <property type="component" value="Unassembled WGS sequence"/>
</dbReference>
<gene>
    <name evidence="1" type="ORF">HDA33_001467</name>
</gene>